<proteinExistence type="predicted"/>
<dbReference type="Pfam" id="PF03698">
    <property type="entry name" value="UPF0180"/>
    <property type="match status" value="1"/>
</dbReference>
<dbReference type="InterPro" id="IPR005370">
    <property type="entry name" value="UPF0180"/>
</dbReference>
<dbReference type="RefSeq" id="WP_063555634.1">
    <property type="nucleotide sequence ID" value="NZ_LITT01000023.1"/>
</dbReference>
<dbReference type="OrthoDB" id="1708042at2"/>
<dbReference type="PATRIC" id="fig|1538.10.peg.1794"/>
<evidence type="ECO:0008006" key="3">
    <source>
        <dbReference type="Google" id="ProtNLM"/>
    </source>
</evidence>
<dbReference type="Proteomes" id="UP000077407">
    <property type="component" value="Unassembled WGS sequence"/>
</dbReference>
<evidence type="ECO:0000313" key="2">
    <source>
        <dbReference type="Proteomes" id="UP000077407"/>
    </source>
</evidence>
<gene>
    <name evidence="1" type="ORF">WY13_02194</name>
</gene>
<dbReference type="AlphaFoldDB" id="A0A168NRC9"/>
<organism evidence="1 2">
    <name type="scientific">Clostridium ljungdahlii</name>
    <dbReference type="NCBI Taxonomy" id="1538"/>
    <lineage>
        <taxon>Bacteria</taxon>
        <taxon>Bacillati</taxon>
        <taxon>Bacillota</taxon>
        <taxon>Clostridia</taxon>
        <taxon>Eubacteriales</taxon>
        <taxon>Clostridiaceae</taxon>
        <taxon>Clostridium</taxon>
    </lineage>
</organism>
<comment type="caution">
    <text evidence="1">The sequence shown here is derived from an EMBL/GenBank/DDBJ whole genome shotgun (WGS) entry which is preliminary data.</text>
</comment>
<sequence length="87" mass="9576">MKNIGVEKGLSRMADYLNAQGYSVQILGEDLENNVSKCKNLDAIVTAGYNTDMMGFSDTSTKVPVINADGLTEEEVKNMIQQKTTRQ</sequence>
<accession>A0A168NRC9</accession>
<dbReference type="EMBL" id="LITT01000023">
    <property type="protein sequence ID" value="OAA86800.1"/>
    <property type="molecule type" value="Genomic_DNA"/>
</dbReference>
<name>A0A168NRC9_9CLOT</name>
<reference evidence="1 2" key="1">
    <citation type="journal article" date="2015" name="Biotechnol. Bioeng.">
        <title>Genome sequence and phenotypic characterization of Caulobacter segnis.</title>
        <authorList>
            <person name="Patel S."/>
            <person name="Fletcher B."/>
            <person name="Scott D.C."/>
            <person name="Ely B."/>
        </authorList>
    </citation>
    <scope>NUCLEOTIDE SEQUENCE [LARGE SCALE GENOMIC DNA]</scope>
    <source>
        <strain evidence="1 2">ERI-2</strain>
    </source>
</reference>
<evidence type="ECO:0000313" key="1">
    <source>
        <dbReference type="EMBL" id="OAA86800.1"/>
    </source>
</evidence>
<protein>
    <recommendedName>
        <fullName evidence="3">YkuS family protein</fullName>
    </recommendedName>
</protein>